<dbReference type="FunFam" id="1.10.10.10:FF:000163">
    <property type="entry name" value="MarR family transcriptional regulator"/>
    <property type="match status" value="1"/>
</dbReference>
<dbReference type="InterPro" id="IPR039422">
    <property type="entry name" value="MarR/SlyA-like"/>
</dbReference>
<dbReference type="GO" id="GO:0003700">
    <property type="term" value="F:DNA-binding transcription factor activity"/>
    <property type="evidence" value="ECO:0007669"/>
    <property type="project" value="InterPro"/>
</dbReference>
<evidence type="ECO:0000313" key="8">
    <source>
        <dbReference type="Proteomes" id="UP000518288"/>
    </source>
</evidence>
<keyword evidence="4 7" id="KW-0238">DNA-binding</keyword>
<evidence type="ECO:0000256" key="2">
    <source>
        <dbReference type="ARBA" id="ARBA00022490"/>
    </source>
</evidence>
<dbReference type="GO" id="GO:0003677">
    <property type="term" value="F:DNA binding"/>
    <property type="evidence" value="ECO:0007669"/>
    <property type="project" value="UniProtKB-KW"/>
</dbReference>
<gene>
    <name evidence="7" type="ORF">BDD16_003495</name>
</gene>
<dbReference type="GO" id="GO:0006950">
    <property type="term" value="P:response to stress"/>
    <property type="evidence" value="ECO:0007669"/>
    <property type="project" value="TreeGrafter"/>
</dbReference>
<name>A0A7Y9R2K8_9BURK</name>
<feature type="domain" description="HTH marR-type" evidence="6">
    <location>
        <begin position="25"/>
        <end position="155"/>
    </location>
</feature>
<dbReference type="PRINTS" id="PR00598">
    <property type="entry name" value="HTHMARR"/>
</dbReference>
<keyword evidence="5" id="KW-0804">Transcription</keyword>
<dbReference type="PROSITE" id="PS50995">
    <property type="entry name" value="HTH_MARR_2"/>
    <property type="match status" value="1"/>
</dbReference>
<dbReference type="InterPro" id="IPR055166">
    <property type="entry name" value="Transc_reg_Sar_Rot_HTH"/>
</dbReference>
<reference evidence="7 8" key="1">
    <citation type="submission" date="2020-07" db="EMBL/GenBank/DDBJ databases">
        <title>Genomic Encyclopedia of Archaeal and Bacterial Type Strains, Phase II (KMG-II): from individual species to whole genera.</title>
        <authorList>
            <person name="Goeker M."/>
        </authorList>
    </citation>
    <scope>NUCLEOTIDE SEQUENCE [LARGE SCALE GENOMIC DNA]</scope>
    <source>
        <strain evidence="7 8">DSM 21226</strain>
    </source>
</reference>
<evidence type="ECO:0000259" key="6">
    <source>
        <dbReference type="PROSITE" id="PS50995"/>
    </source>
</evidence>
<proteinExistence type="predicted"/>
<comment type="subcellular location">
    <subcellularLocation>
        <location evidence="1">Cytoplasm</location>
    </subcellularLocation>
</comment>
<keyword evidence="2" id="KW-0963">Cytoplasm</keyword>
<dbReference type="Pfam" id="PF22381">
    <property type="entry name" value="Staph_reg_Sar_Rot"/>
    <property type="match status" value="1"/>
</dbReference>
<evidence type="ECO:0000256" key="3">
    <source>
        <dbReference type="ARBA" id="ARBA00023015"/>
    </source>
</evidence>
<organism evidence="7 8">
    <name type="scientific">Sphaerotilus montanus</name>
    <dbReference type="NCBI Taxonomy" id="522889"/>
    <lineage>
        <taxon>Bacteria</taxon>
        <taxon>Pseudomonadati</taxon>
        <taxon>Pseudomonadota</taxon>
        <taxon>Betaproteobacteria</taxon>
        <taxon>Burkholderiales</taxon>
        <taxon>Sphaerotilaceae</taxon>
        <taxon>Sphaerotilus</taxon>
    </lineage>
</organism>
<dbReference type="InterPro" id="IPR036388">
    <property type="entry name" value="WH-like_DNA-bd_sf"/>
</dbReference>
<dbReference type="RefSeq" id="WP_179635139.1">
    <property type="nucleotide sequence ID" value="NZ_JACCFH010000001.1"/>
</dbReference>
<protein>
    <submittedName>
        <fullName evidence="7">DNA-binding MarR family transcriptional regulator</fullName>
    </submittedName>
</protein>
<sequence length="177" mass="19671">MNTHPSDSTRHEAPDRPSRDWLALDRQLCFALYTASLAMTRRYRPLLEPLGLTYPQYLVMLALWQRDGRSVGELGEALSLDSGTLTPLLKRLEAAGHLRRQRSRDDERRVQVHLTEAGRALREQALAIPPQLAAAAGCSLDEIGALTGELHRLRQALAQTEGQITVSPQCPHPALKP</sequence>
<evidence type="ECO:0000256" key="1">
    <source>
        <dbReference type="ARBA" id="ARBA00004496"/>
    </source>
</evidence>
<dbReference type="PANTHER" id="PTHR33164:SF5">
    <property type="entry name" value="ORGANIC HYDROPEROXIDE RESISTANCE TRANSCRIPTIONAL REGULATOR"/>
    <property type="match status" value="1"/>
</dbReference>
<dbReference type="InterPro" id="IPR036390">
    <property type="entry name" value="WH_DNA-bd_sf"/>
</dbReference>
<dbReference type="PANTHER" id="PTHR33164">
    <property type="entry name" value="TRANSCRIPTIONAL REGULATOR, MARR FAMILY"/>
    <property type="match status" value="1"/>
</dbReference>
<evidence type="ECO:0000313" key="7">
    <source>
        <dbReference type="EMBL" id="NYG34509.1"/>
    </source>
</evidence>
<dbReference type="SMART" id="SM00347">
    <property type="entry name" value="HTH_MARR"/>
    <property type="match status" value="1"/>
</dbReference>
<evidence type="ECO:0000256" key="4">
    <source>
        <dbReference type="ARBA" id="ARBA00023125"/>
    </source>
</evidence>
<keyword evidence="3" id="KW-0805">Transcription regulation</keyword>
<dbReference type="Gene3D" id="1.10.10.10">
    <property type="entry name" value="Winged helix-like DNA-binding domain superfamily/Winged helix DNA-binding domain"/>
    <property type="match status" value="1"/>
</dbReference>
<dbReference type="GO" id="GO:0005737">
    <property type="term" value="C:cytoplasm"/>
    <property type="evidence" value="ECO:0007669"/>
    <property type="project" value="UniProtKB-SubCell"/>
</dbReference>
<comment type="caution">
    <text evidence="7">The sequence shown here is derived from an EMBL/GenBank/DDBJ whole genome shotgun (WGS) entry which is preliminary data.</text>
</comment>
<dbReference type="EMBL" id="JACCFH010000001">
    <property type="protein sequence ID" value="NYG34509.1"/>
    <property type="molecule type" value="Genomic_DNA"/>
</dbReference>
<keyword evidence="8" id="KW-1185">Reference proteome</keyword>
<dbReference type="InterPro" id="IPR000835">
    <property type="entry name" value="HTH_MarR-typ"/>
</dbReference>
<dbReference type="AlphaFoldDB" id="A0A7Y9R2K8"/>
<dbReference type="SUPFAM" id="SSF46785">
    <property type="entry name" value="Winged helix' DNA-binding domain"/>
    <property type="match status" value="1"/>
</dbReference>
<evidence type="ECO:0000256" key="5">
    <source>
        <dbReference type="ARBA" id="ARBA00023163"/>
    </source>
</evidence>
<dbReference type="Proteomes" id="UP000518288">
    <property type="component" value="Unassembled WGS sequence"/>
</dbReference>
<accession>A0A7Y9R2K8</accession>